<reference evidence="1 2" key="1">
    <citation type="submission" date="2019-02" db="EMBL/GenBank/DDBJ databases">
        <title>Deep-cultivation of Planctomycetes and their phenomic and genomic characterization uncovers novel biology.</title>
        <authorList>
            <person name="Wiegand S."/>
            <person name="Jogler M."/>
            <person name="Boedeker C."/>
            <person name="Pinto D."/>
            <person name="Vollmers J."/>
            <person name="Rivas-Marin E."/>
            <person name="Kohn T."/>
            <person name="Peeters S.H."/>
            <person name="Heuer A."/>
            <person name="Rast P."/>
            <person name="Oberbeckmann S."/>
            <person name="Bunk B."/>
            <person name="Jeske O."/>
            <person name="Meyerdierks A."/>
            <person name="Storesund J.E."/>
            <person name="Kallscheuer N."/>
            <person name="Luecker S."/>
            <person name="Lage O.M."/>
            <person name="Pohl T."/>
            <person name="Merkel B.J."/>
            <person name="Hornburger P."/>
            <person name="Mueller R.-W."/>
            <person name="Bruemmer F."/>
            <person name="Labrenz M."/>
            <person name="Spormann A.M."/>
            <person name="Op Den Camp H."/>
            <person name="Overmann J."/>
            <person name="Amann R."/>
            <person name="Jetten M.S.M."/>
            <person name="Mascher T."/>
            <person name="Medema M.H."/>
            <person name="Devos D.P."/>
            <person name="Kaster A.-K."/>
            <person name="Ovreas L."/>
            <person name="Rohde M."/>
            <person name="Galperin M.Y."/>
            <person name="Jogler C."/>
        </authorList>
    </citation>
    <scope>NUCLEOTIDE SEQUENCE [LARGE SCALE GENOMIC DNA]</scope>
    <source>
        <strain evidence="1 2">Enr8</strain>
    </source>
</reference>
<dbReference type="Proteomes" id="UP000318878">
    <property type="component" value="Unassembled WGS sequence"/>
</dbReference>
<dbReference type="AlphaFoldDB" id="A0A5C5V7C6"/>
<gene>
    <name evidence="1" type="ORF">Enr8_18770</name>
</gene>
<keyword evidence="2" id="KW-1185">Reference proteome</keyword>
<protein>
    <submittedName>
        <fullName evidence="1">Uncharacterized protein</fullName>
    </submittedName>
</protein>
<name>A0A5C5V7C6_9BACT</name>
<proteinExistence type="predicted"/>
<evidence type="ECO:0000313" key="2">
    <source>
        <dbReference type="Proteomes" id="UP000318878"/>
    </source>
</evidence>
<accession>A0A5C5V7C6</accession>
<dbReference type="EMBL" id="SJPF01000002">
    <property type="protein sequence ID" value="TWT34468.1"/>
    <property type="molecule type" value="Genomic_DNA"/>
</dbReference>
<comment type="caution">
    <text evidence="1">The sequence shown here is derived from an EMBL/GenBank/DDBJ whole genome shotgun (WGS) entry which is preliminary data.</text>
</comment>
<organism evidence="1 2">
    <name type="scientific">Blastopirellula retiformator</name>
    <dbReference type="NCBI Taxonomy" id="2527970"/>
    <lineage>
        <taxon>Bacteria</taxon>
        <taxon>Pseudomonadati</taxon>
        <taxon>Planctomycetota</taxon>
        <taxon>Planctomycetia</taxon>
        <taxon>Pirellulales</taxon>
        <taxon>Pirellulaceae</taxon>
        <taxon>Blastopirellula</taxon>
    </lineage>
</organism>
<sequence>MDINWNEVPTRFHFFRPAIEACGETMVIPFDHKLQRHVPFWERATQRQLHELATLHAKLLENDNVADVHAWCKVVGLGTDGRHWAARRFRSLMSVLEQLGQADVSPFCDALPVWPDDESADEREETLPEELRYLIGPALHFGERYNCELQMVRFFEEASPEECDQLAQLAERIRRNQDWPRVWQWLRESDWKTSRYHSEIDQLFNLMDLCYFDFE</sequence>
<evidence type="ECO:0000313" key="1">
    <source>
        <dbReference type="EMBL" id="TWT34468.1"/>
    </source>
</evidence>